<name>A0A1M6XZW6_SELRU</name>
<sequence length="223" mass="25770">MGSFRISHFDLYYLYSNSTPEEYETYIEKYMQKSVEGFQNLKIGEAYYLPMVEVLSYLRANDFKIFLVSGADRQYTRVMVEILPVDSDNIIGTDYRYVEENQQGKDGMEYVFPSDGKVVRGEFEVKNINMNKVSAMAKEIGKHPVLAFGNSSGDFSMYNYTTANTKYKTMVFSLLADDIEREFGKPVSAEKMLKNCEKNGWIPISMRDDWRTIYGDNVKKTGE</sequence>
<organism evidence="1 2">
    <name type="scientific">Selenomonas ruminantium</name>
    <dbReference type="NCBI Taxonomy" id="971"/>
    <lineage>
        <taxon>Bacteria</taxon>
        <taxon>Bacillati</taxon>
        <taxon>Bacillota</taxon>
        <taxon>Negativicutes</taxon>
        <taxon>Selenomonadales</taxon>
        <taxon>Selenomonadaceae</taxon>
        <taxon>Selenomonas</taxon>
    </lineage>
</organism>
<dbReference type="Proteomes" id="UP000184263">
    <property type="component" value="Unassembled WGS sequence"/>
</dbReference>
<dbReference type="EMBL" id="FRBC01000049">
    <property type="protein sequence ID" value="SHL11355.1"/>
    <property type="molecule type" value="Genomic_DNA"/>
</dbReference>
<dbReference type="CDD" id="cd01427">
    <property type="entry name" value="HAD_like"/>
    <property type="match status" value="1"/>
</dbReference>
<proteinExistence type="predicted"/>
<dbReference type="InterPro" id="IPR023214">
    <property type="entry name" value="HAD_sf"/>
</dbReference>
<dbReference type="SUPFAM" id="SSF56784">
    <property type="entry name" value="HAD-like"/>
    <property type="match status" value="1"/>
</dbReference>
<accession>A0A1M6XZW6</accession>
<dbReference type="InterPro" id="IPR036412">
    <property type="entry name" value="HAD-like_sf"/>
</dbReference>
<gene>
    <name evidence="1" type="ORF">SAMN05216582_1492</name>
</gene>
<dbReference type="AlphaFoldDB" id="A0A1M6XZW6"/>
<reference evidence="1 2" key="1">
    <citation type="submission" date="2016-11" db="EMBL/GenBank/DDBJ databases">
        <authorList>
            <person name="Jaros S."/>
            <person name="Januszkiewicz K."/>
            <person name="Wedrychowicz H."/>
        </authorList>
    </citation>
    <scope>NUCLEOTIDE SEQUENCE [LARGE SCALE GENOMIC DNA]</scope>
    <source>
        <strain evidence="1 2">HD4</strain>
    </source>
</reference>
<evidence type="ECO:0000313" key="2">
    <source>
        <dbReference type="Proteomes" id="UP000184263"/>
    </source>
</evidence>
<evidence type="ECO:0000313" key="1">
    <source>
        <dbReference type="EMBL" id="SHL11355.1"/>
    </source>
</evidence>
<keyword evidence="1" id="KW-0378">Hydrolase</keyword>
<dbReference type="GO" id="GO:0016787">
    <property type="term" value="F:hydrolase activity"/>
    <property type="evidence" value="ECO:0007669"/>
    <property type="project" value="UniProtKB-KW"/>
</dbReference>
<protein>
    <submittedName>
        <fullName evidence="1">Haloacid dehalogenase-like hydrolase</fullName>
    </submittedName>
</protein>
<dbReference type="Gene3D" id="3.40.50.1000">
    <property type="entry name" value="HAD superfamily/HAD-like"/>
    <property type="match status" value="1"/>
</dbReference>